<dbReference type="InterPro" id="IPR004570">
    <property type="entry name" value="Phosphatidylglycerol_P_synth"/>
</dbReference>
<evidence type="ECO:0000256" key="18">
    <source>
        <dbReference type="SAM" id="Phobius"/>
    </source>
</evidence>
<evidence type="ECO:0000256" key="7">
    <source>
        <dbReference type="ARBA" id="ARBA00022516"/>
    </source>
</evidence>
<evidence type="ECO:0000256" key="9">
    <source>
        <dbReference type="ARBA" id="ARBA00022692"/>
    </source>
</evidence>
<dbReference type="InterPro" id="IPR000462">
    <property type="entry name" value="CDP-OH_P_trans"/>
</dbReference>
<keyword evidence="14" id="KW-1208">Phospholipid metabolism</keyword>
<evidence type="ECO:0000256" key="17">
    <source>
        <dbReference type="RuleBase" id="RU003750"/>
    </source>
</evidence>
<comment type="similarity">
    <text evidence="4 17">Belongs to the CDP-alcohol phosphatidyltransferase class-I family.</text>
</comment>
<evidence type="ECO:0000256" key="11">
    <source>
        <dbReference type="ARBA" id="ARBA00023098"/>
    </source>
</evidence>
<keyword evidence="8 17" id="KW-0808">Transferase</keyword>
<comment type="pathway">
    <text evidence="3">Phospholipid metabolism; phosphatidylglycerol biosynthesis; phosphatidylglycerol from CDP-diacylglycerol: step 1/2.</text>
</comment>
<dbReference type="Gene3D" id="1.20.120.1760">
    <property type="match status" value="1"/>
</dbReference>
<evidence type="ECO:0000256" key="5">
    <source>
        <dbReference type="ARBA" id="ARBA00013170"/>
    </source>
</evidence>
<dbReference type="PROSITE" id="PS00379">
    <property type="entry name" value="CDP_ALCOHOL_P_TRANSF"/>
    <property type="match status" value="1"/>
</dbReference>
<evidence type="ECO:0000256" key="10">
    <source>
        <dbReference type="ARBA" id="ARBA00022989"/>
    </source>
</evidence>
<keyword evidence="13" id="KW-0594">Phospholipid biosynthesis</keyword>
<evidence type="ECO:0000256" key="3">
    <source>
        <dbReference type="ARBA" id="ARBA00005042"/>
    </source>
</evidence>
<feature type="transmembrane region" description="Helical" evidence="18">
    <location>
        <begin position="127"/>
        <end position="148"/>
    </location>
</feature>
<gene>
    <name evidence="19" type="primary">pgsA</name>
    <name evidence="19" type="ORF">IAB51_09835</name>
</gene>
<reference evidence="19" key="2">
    <citation type="journal article" date="2021" name="PeerJ">
        <title>Extensive microbial diversity within the chicken gut microbiome revealed by metagenomics and culture.</title>
        <authorList>
            <person name="Gilroy R."/>
            <person name="Ravi A."/>
            <person name="Getino M."/>
            <person name="Pursley I."/>
            <person name="Horton D.L."/>
            <person name="Alikhan N.F."/>
            <person name="Baker D."/>
            <person name="Gharbi K."/>
            <person name="Hall N."/>
            <person name="Watson M."/>
            <person name="Adriaenssens E.M."/>
            <person name="Foster-Nyarko E."/>
            <person name="Jarju S."/>
            <person name="Secka A."/>
            <person name="Antonio M."/>
            <person name="Oren A."/>
            <person name="Chaudhuri R.R."/>
            <person name="La Ragione R."/>
            <person name="Hildebrand F."/>
            <person name="Pallen M.J."/>
        </authorList>
    </citation>
    <scope>NUCLEOTIDE SEQUENCE</scope>
    <source>
        <strain evidence="19">CHK199-13235</strain>
    </source>
</reference>
<keyword evidence="9 18" id="KW-0812">Transmembrane</keyword>
<dbReference type="EC" id="2.7.8.5" evidence="5 16"/>
<evidence type="ECO:0000256" key="14">
    <source>
        <dbReference type="ARBA" id="ARBA00023264"/>
    </source>
</evidence>
<evidence type="ECO:0000313" key="19">
    <source>
        <dbReference type="EMBL" id="HIS77086.1"/>
    </source>
</evidence>
<evidence type="ECO:0000256" key="4">
    <source>
        <dbReference type="ARBA" id="ARBA00010441"/>
    </source>
</evidence>
<comment type="caution">
    <text evidence="19">The sequence shown here is derived from an EMBL/GenBank/DDBJ whole genome shotgun (WGS) entry which is preliminary data.</text>
</comment>
<accession>A0A9D1FNG3</accession>
<evidence type="ECO:0000256" key="8">
    <source>
        <dbReference type="ARBA" id="ARBA00022679"/>
    </source>
</evidence>
<feature type="transmembrane region" description="Helical" evidence="18">
    <location>
        <begin position="72"/>
        <end position="97"/>
    </location>
</feature>
<organism evidence="19 20">
    <name type="scientific">Candidatus Merdivicinus excrementipullorum</name>
    <dbReference type="NCBI Taxonomy" id="2840867"/>
    <lineage>
        <taxon>Bacteria</taxon>
        <taxon>Bacillati</taxon>
        <taxon>Bacillota</taxon>
        <taxon>Clostridia</taxon>
        <taxon>Eubacteriales</taxon>
        <taxon>Oscillospiraceae</taxon>
        <taxon>Oscillospiraceae incertae sedis</taxon>
        <taxon>Candidatus Merdivicinus</taxon>
    </lineage>
</organism>
<dbReference type="PANTHER" id="PTHR14269:SF62">
    <property type="entry name" value="CDP-DIACYLGLYCEROL--GLYCEROL-3-PHOSPHATE 3-PHOSPHATIDYLTRANSFERASE 1, CHLOROPLASTIC"/>
    <property type="match status" value="1"/>
</dbReference>
<comment type="catalytic activity">
    <reaction evidence="15">
        <text>a CDP-1,2-diacyl-sn-glycerol + sn-glycerol 3-phosphate = a 1,2-diacyl-sn-glycero-3-phospho-(1'-sn-glycero-3'-phosphate) + CMP + H(+)</text>
        <dbReference type="Rhea" id="RHEA:12593"/>
        <dbReference type="ChEBI" id="CHEBI:15378"/>
        <dbReference type="ChEBI" id="CHEBI:57597"/>
        <dbReference type="ChEBI" id="CHEBI:58332"/>
        <dbReference type="ChEBI" id="CHEBI:60110"/>
        <dbReference type="ChEBI" id="CHEBI:60377"/>
        <dbReference type="EC" id="2.7.8.5"/>
    </reaction>
</comment>
<dbReference type="AlphaFoldDB" id="A0A9D1FNG3"/>
<dbReference type="PANTHER" id="PTHR14269">
    <property type="entry name" value="CDP-DIACYLGLYCEROL--GLYCEROL-3-PHOSPHATE 3-PHOSPHATIDYLTRANSFERASE-RELATED"/>
    <property type="match status" value="1"/>
</dbReference>
<keyword evidence="7" id="KW-0444">Lipid biosynthesis</keyword>
<evidence type="ECO:0000256" key="13">
    <source>
        <dbReference type="ARBA" id="ARBA00023209"/>
    </source>
</evidence>
<comment type="subcellular location">
    <subcellularLocation>
        <location evidence="2">Membrane</location>
        <topology evidence="2">Multi-pass membrane protein</topology>
    </subcellularLocation>
</comment>
<dbReference type="GO" id="GO:0016020">
    <property type="term" value="C:membrane"/>
    <property type="evidence" value="ECO:0007669"/>
    <property type="project" value="UniProtKB-SubCell"/>
</dbReference>
<evidence type="ECO:0000313" key="20">
    <source>
        <dbReference type="Proteomes" id="UP000824002"/>
    </source>
</evidence>
<dbReference type="InterPro" id="IPR050324">
    <property type="entry name" value="CDP-alcohol_PTase-I"/>
</dbReference>
<dbReference type="NCBIfam" id="TIGR00560">
    <property type="entry name" value="pgsA"/>
    <property type="match status" value="1"/>
</dbReference>
<dbReference type="InterPro" id="IPR043130">
    <property type="entry name" value="CDP-OH_PTrfase_TM_dom"/>
</dbReference>
<evidence type="ECO:0000256" key="1">
    <source>
        <dbReference type="ARBA" id="ARBA00003973"/>
    </source>
</evidence>
<evidence type="ECO:0000256" key="15">
    <source>
        <dbReference type="ARBA" id="ARBA00048586"/>
    </source>
</evidence>
<evidence type="ECO:0000256" key="12">
    <source>
        <dbReference type="ARBA" id="ARBA00023136"/>
    </source>
</evidence>
<evidence type="ECO:0000256" key="6">
    <source>
        <dbReference type="ARBA" id="ARBA00014944"/>
    </source>
</evidence>
<dbReference type="EMBL" id="DVJP01000066">
    <property type="protein sequence ID" value="HIS77086.1"/>
    <property type="molecule type" value="Genomic_DNA"/>
</dbReference>
<proteinExistence type="inferred from homology"/>
<keyword evidence="12 18" id="KW-0472">Membrane</keyword>
<reference evidence="19" key="1">
    <citation type="submission" date="2020-10" db="EMBL/GenBank/DDBJ databases">
        <authorList>
            <person name="Gilroy R."/>
        </authorList>
    </citation>
    <scope>NUCLEOTIDE SEQUENCE</scope>
    <source>
        <strain evidence="19">CHK199-13235</strain>
    </source>
</reference>
<dbReference type="PIRSF" id="PIRSF000847">
    <property type="entry name" value="Phos_ph_gly_syn"/>
    <property type="match status" value="1"/>
</dbReference>
<comment type="function">
    <text evidence="1">This protein catalyzes the committed step to the synthesis of the acidic phospholipids.</text>
</comment>
<protein>
    <recommendedName>
        <fullName evidence="6 16">CDP-diacylglycerol--glycerol-3-phosphate 3-phosphatidyltransferase</fullName>
        <ecNumber evidence="5 16">2.7.8.5</ecNumber>
    </recommendedName>
</protein>
<dbReference type="Proteomes" id="UP000824002">
    <property type="component" value="Unassembled WGS sequence"/>
</dbReference>
<evidence type="ECO:0000256" key="16">
    <source>
        <dbReference type="NCBIfam" id="TIGR00560"/>
    </source>
</evidence>
<sequence length="188" mass="20039">MNTPNKLTVLRMILVPFFLLFLLVESIPFHGLWALLIFAAASVTDAMDGHIARSRNLVTDFGKFLDPVADKVLTFSALIAFIELGCALSVAVVIMMAREFLVSSLRMVAAGNGTVIAAGKLGKLKTAVTMVSIVAVLLLLTLMDLGVLGASFPVGLISNILVWVSAAITVVSGAEYLWVNRAQFTASK</sequence>
<dbReference type="GO" id="GO:0008444">
    <property type="term" value="F:CDP-diacylglycerol-glycerol-3-phosphate 3-phosphatidyltransferase activity"/>
    <property type="evidence" value="ECO:0007669"/>
    <property type="project" value="UniProtKB-UniRule"/>
</dbReference>
<dbReference type="Pfam" id="PF01066">
    <property type="entry name" value="CDP-OH_P_transf"/>
    <property type="match status" value="1"/>
</dbReference>
<dbReference type="GO" id="GO:0046474">
    <property type="term" value="P:glycerophospholipid biosynthetic process"/>
    <property type="evidence" value="ECO:0007669"/>
    <property type="project" value="TreeGrafter"/>
</dbReference>
<keyword evidence="11" id="KW-0443">Lipid metabolism</keyword>
<dbReference type="InterPro" id="IPR048254">
    <property type="entry name" value="CDP_ALCOHOL_P_TRANSF_CS"/>
</dbReference>
<feature type="transmembrane region" description="Helical" evidence="18">
    <location>
        <begin position="160"/>
        <end position="179"/>
    </location>
</feature>
<keyword evidence="10 18" id="KW-1133">Transmembrane helix</keyword>
<evidence type="ECO:0000256" key="2">
    <source>
        <dbReference type="ARBA" id="ARBA00004141"/>
    </source>
</evidence>
<name>A0A9D1FNG3_9FIRM</name>